<accession>M4RPT2</accession>
<sequence length="63" mass="6996">MWRLIRGRGGYRCRRDPSAAGGLRIAGLHGTRPRLCTREDEVRVLQETLASTPISSCRVRCGA</sequence>
<organism evidence="1 2">
    <name type="scientific">Bifidobacterium thermophilum RBL67</name>
    <dbReference type="NCBI Taxonomy" id="1254439"/>
    <lineage>
        <taxon>Bacteria</taxon>
        <taxon>Bacillati</taxon>
        <taxon>Actinomycetota</taxon>
        <taxon>Actinomycetes</taxon>
        <taxon>Bifidobacteriales</taxon>
        <taxon>Bifidobacteriaceae</taxon>
        <taxon>Bifidobacterium</taxon>
    </lineage>
</organism>
<reference evidence="1 2" key="1">
    <citation type="journal article" date="2013" name="Genome Announc.">
        <title>Complete Genome Sequence of the Probiotic Bifidobacterium thermophilum Strain RBL67.</title>
        <authorList>
            <person name="Jans C."/>
            <person name="Lacroix C."/>
            <person name="Follador R."/>
            <person name="Stevens M.J."/>
        </authorList>
    </citation>
    <scope>NUCLEOTIDE SEQUENCE [LARGE SCALE GENOMIC DNA]</scope>
    <source>
        <strain evidence="1 2">RBL67</strain>
    </source>
</reference>
<evidence type="ECO:0000313" key="1">
    <source>
        <dbReference type="EMBL" id="AGH40542.1"/>
    </source>
</evidence>
<dbReference type="AlphaFoldDB" id="M4RPT2"/>
<keyword evidence="2" id="KW-1185">Reference proteome</keyword>
<evidence type="ECO:0000313" key="2">
    <source>
        <dbReference type="Proteomes" id="UP000011835"/>
    </source>
</evidence>
<protein>
    <submittedName>
        <fullName evidence="1">Uncharacterized protein</fullName>
    </submittedName>
</protein>
<dbReference type="KEGG" id="btp:D805_0275"/>
<dbReference type="PATRIC" id="fig|1254439.12.peg.274"/>
<dbReference type="HOGENOM" id="CLU_2876827_0_0_11"/>
<name>M4RPT2_9BIFI</name>
<proteinExistence type="predicted"/>
<dbReference type="EMBL" id="CP004346">
    <property type="protein sequence ID" value="AGH40542.1"/>
    <property type="molecule type" value="Genomic_DNA"/>
</dbReference>
<dbReference type="Proteomes" id="UP000011835">
    <property type="component" value="Chromosome"/>
</dbReference>
<gene>
    <name evidence="1" type="ORF">D805_0275</name>
</gene>